<evidence type="ECO:0000256" key="2">
    <source>
        <dbReference type="SAM" id="SignalP"/>
    </source>
</evidence>
<reference evidence="3 4" key="1">
    <citation type="submission" date="2018-05" db="EMBL/GenBank/DDBJ databases">
        <title>Acuticoccus sediminis sp. nov., isolated from deep-sea sediment of Indian Ocean.</title>
        <authorList>
            <person name="Liu X."/>
            <person name="Lai Q."/>
            <person name="Du Y."/>
            <person name="Sun F."/>
            <person name="Zhang X."/>
            <person name="Wang S."/>
            <person name="Shao Z."/>
        </authorList>
    </citation>
    <scope>NUCLEOTIDE SEQUENCE [LARGE SCALE GENOMIC DNA]</scope>
    <source>
        <strain evidence="3 4">PTG4-2</strain>
    </source>
</reference>
<dbReference type="InterPro" id="IPR042100">
    <property type="entry name" value="Bug_dom1"/>
</dbReference>
<dbReference type="SUPFAM" id="SSF53850">
    <property type="entry name" value="Periplasmic binding protein-like II"/>
    <property type="match status" value="1"/>
</dbReference>
<dbReference type="PANTHER" id="PTHR42928:SF5">
    <property type="entry name" value="BLR1237 PROTEIN"/>
    <property type="match status" value="1"/>
</dbReference>
<dbReference type="PANTHER" id="PTHR42928">
    <property type="entry name" value="TRICARBOXYLATE-BINDING PROTEIN"/>
    <property type="match status" value="1"/>
</dbReference>
<dbReference type="AlphaFoldDB" id="A0A8B2NXB7"/>
<dbReference type="RefSeq" id="WP_111342206.1">
    <property type="nucleotide sequence ID" value="NZ_QHHQ01000001.1"/>
</dbReference>
<gene>
    <name evidence="3" type="ORF">DLJ53_02965</name>
</gene>
<comment type="caution">
    <text evidence="3">The sequence shown here is derived from an EMBL/GenBank/DDBJ whole genome shotgun (WGS) entry which is preliminary data.</text>
</comment>
<keyword evidence="2" id="KW-0732">Signal</keyword>
<dbReference type="Proteomes" id="UP000249590">
    <property type="component" value="Unassembled WGS sequence"/>
</dbReference>
<dbReference type="Gene3D" id="3.40.190.150">
    <property type="entry name" value="Bordetella uptake gene, domain 1"/>
    <property type="match status" value="1"/>
</dbReference>
<evidence type="ECO:0000313" key="4">
    <source>
        <dbReference type="Proteomes" id="UP000249590"/>
    </source>
</evidence>
<dbReference type="CDD" id="cd07012">
    <property type="entry name" value="PBP2_Bug_TTT"/>
    <property type="match status" value="1"/>
</dbReference>
<dbReference type="OrthoDB" id="7248487at2"/>
<dbReference type="Gene3D" id="3.40.190.10">
    <property type="entry name" value="Periplasmic binding protein-like II"/>
    <property type="match status" value="1"/>
</dbReference>
<evidence type="ECO:0000313" key="3">
    <source>
        <dbReference type="EMBL" id="RAI03481.1"/>
    </source>
</evidence>
<comment type="similarity">
    <text evidence="1">Belongs to the UPF0065 (bug) family.</text>
</comment>
<name>A0A8B2NXB7_9HYPH</name>
<accession>A0A8B2NXB7</accession>
<feature type="signal peptide" evidence="2">
    <location>
        <begin position="1"/>
        <end position="38"/>
    </location>
</feature>
<feature type="chain" id="PRO_5032838336" description="Tripartite-type tricarboxylate transporter receptor subunit TctC" evidence="2">
    <location>
        <begin position="39"/>
        <end position="339"/>
    </location>
</feature>
<organism evidence="3 4">
    <name type="scientific">Acuticoccus sediminis</name>
    <dbReference type="NCBI Taxonomy" id="2184697"/>
    <lineage>
        <taxon>Bacteria</taxon>
        <taxon>Pseudomonadati</taxon>
        <taxon>Pseudomonadota</taxon>
        <taxon>Alphaproteobacteria</taxon>
        <taxon>Hyphomicrobiales</taxon>
        <taxon>Amorphaceae</taxon>
        <taxon>Acuticoccus</taxon>
    </lineage>
</organism>
<dbReference type="PIRSF" id="PIRSF017082">
    <property type="entry name" value="YflP"/>
    <property type="match status" value="1"/>
</dbReference>
<dbReference type="InterPro" id="IPR005064">
    <property type="entry name" value="BUG"/>
</dbReference>
<dbReference type="Pfam" id="PF03401">
    <property type="entry name" value="TctC"/>
    <property type="match status" value="1"/>
</dbReference>
<evidence type="ECO:0008006" key="5">
    <source>
        <dbReference type="Google" id="ProtNLM"/>
    </source>
</evidence>
<sequence>MIVTMHHTAARPRRRRSALAAAAFGLAASVLSLAPAEAQDYPNKPIRLIVPYGPGGATDLAGRALAGVLPEFLGQAVVVVNVPGAGGAVGANQVKEATPDGYTMLMTAIGANALRPALTSDLPYEPGDFDYIARTQINPNVLVVPANAPYQTYEDFAAALTSGDNDLKYGTAGPGNVTHLGPIMLMSELGLPSDAATPVHYDSDGAALLAMLQGEVDFAQGNLASFASALQNGAIKGLAMTTPEPVEGFEDIPTYTSLGLPEVSIVGWRGVAGPPGLPEEVETAWGDAVAKAVESPSWIGLIRKLGDEPGYLAKADYDAFVEKDASRYRAMAEDLGLRK</sequence>
<protein>
    <recommendedName>
        <fullName evidence="5">Tripartite-type tricarboxylate transporter receptor subunit TctC</fullName>
    </recommendedName>
</protein>
<keyword evidence="4" id="KW-1185">Reference proteome</keyword>
<dbReference type="EMBL" id="QHHQ01000001">
    <property type="protein sequence ID" value="RAI03481.1"/>
    <property type="molecule type" value="Genomic_DNA"/>
</dbReference>
<evidence type="ECO:0000256" key="1">
    <source>
        <dbReference type="ARBA" id="ARBA00006987"/>
    </source>
</evidence>
<proteinExistence type="inferred from homology"/>